<keyword evidence="1" id="KW-0479">Metal-binding</keyword>
<feature type="region of interest" description="Disordered" evidence="2">
    <location>
        <begin position="339"/>
        <end position="485"/>
    </location>
</feature>
<feature type="compositionally biased region" description="Low complexity" evidence="2">
    <location>
        <begin position="408"/>
        <end position="438"/>
    </location>
</feature>
<evidence type="ECO:0000256" key="2">
    <source>
        <dbReference type="SAM" id="MobiDB-lite"/>
    </source>
</evidence>
<feature type="region of interest" description="Disordered" evidence="2">
    <location>
        <begin position="294"/>
        <end position="320"/>
    </location>
</feature>
<dbReference type="EMBL" id="JAJGCB010000004">
    <property type="protein sequence ID" value="KAJ8993210.1"/>
    <property type="molecule type" value="Genomic_DNA"/>
</dbReference>
<dbReference type="AlphaFoldDB" id="A0AAN6IW40"/>
<dbReference type="Proteomes" id="UP001161757">
    <property type="component" value="Unassembled WGS sequence"/>
</dbReference>
<accession>A0AAN6IW40</accession>
<comment type="caution">
    <text evidence="4">The sequence shown here is derived from an EMBL/GenBank/DDBJ whole genome shotgun (WGS) entry which is preliminary data.</text>
</comment>
<gene>
    <name evidence="4" type="ORF">HRR80_003239</name>
</gene>
<proteinExistence type="predicted"/>
<feature type="compositionally biased region" description="Polar residues" evidence="2">
    <location>
        <begin position="377"/>
        <end position="398"/>
    </location>
</feature>
<dbReference type="PROSITE" id="PS50157">
    <property type="entry name" value="ZINC_FINGER_C2H2_2"/>
    <property type="match status" value="1"/>
</dbReference>
<dbReference type="PROSITE" id="PS00028">
    <property type="entry name" value="ZINC_FINGER_C2H2_1"/>
    <property type="match status" value="1"/>
</dbReference>
<dbReference type="SMART" id="SM00355">
    <property type="entry name" value="ZnF_C2H2"/>
    <property type="match status" value="2"/>
</dbReference>
<dbReference type="GO" id="GO:0008270">
    <property type="term" value="F:zinc ion binding"/>
    <property type="evidence" value="ECO:0007669"/>
    <property type="project" value="UniProtKB-KW"/>
</dbReference>
<reference evidence="4" key="1">
    <citation type="submission" date="2023-01" db="EMBL/GenBank/DDBJ databases">
        <title>Exophiala dermititidis isolated from Cystic Fibrosis Patient.</title>
        <authorList>
            <person name="Kurbessoian T."/>
            <person name="Crocker A."/>
            <person name="Murante D."/>
            <person name="Hogan D.A."/>
            <person name="Stajich J.E."/>
        </authorList>
    </citation>
    <scope>NUCLEOTIDE SEQUENCE</scope>
    <source>
        <strain evidence="4">Ex8</strain>
    </source>
</reference>
<evidence type="ECO:0000313" key="5">
    <source>
        <dbReference type="Proteomes" id="UP001161757"/>
    </source>
</evidence>
<evidence type="ECO:0000256" key="1">
    <source>
        <dbReference type="PROSITE-ProRule" id="PRU00042"/>
    </source>
</evidence>
<protein>
    <recommendedName>
        <fullName evidence="3">C2H2-type domain-containing protein</fullName>
    </recommendedName>
</protein>
<keyword evidence="1" id="KW-0862">Zinc</keyword>
<feature type="domain" description="C2H2-type" evidence="3">
    <location>
        <begin position="538"/>
        <end position="566"/>
    </location>
</feature>
<feature type="region of interest" description="Disordered" evidence="2">
    <location>
        <begin position="674"/>
        <end position="708"/>
    </location>
</feature>
<feature type="region of interest" description="Disordered" evidence="2">
    <location>
        <begin position="1"/>
        <end position="61"/>
    </location>
</feature>
<dbReference type="Pfam" id="PF24537">
    <property type="entry name" value="zf-C2H2_fungi"/>
    <property type="match status" value="1"/>
</dbReference>
<organism evidence="4 5">
    <name type="scientific">Exophiala dermatitidis</name>
    <name type="common">Black yeast-like fungus</name>
    <name type="synonym">Wangiella dermatitidis</name>
    <dbReference type="NCBI Taxonomy" id="5970"/>
    <lineage>
        <taxon>Eukaryota</taxon>
        <taxon>Fungi</taxon>
        <taxon>Dikarya</taxon>
        <taxon>Ascomycota</taxon>
        <taxon>Pezizomycotina</taxon>
        <taxon>Eurotiomycetes</taxon>
        <taxon>Chaetothyriomycetidae</taxon>
        <taxon>Chaetothyriales</taxon>
        <taxon>Herpotrichiellaceae</taxon>
        <taxon>Exophiala</taxon>
    </lineage>
</organism>
<name>A0AAN6IW40_EXODE</name>
<keyword evidence="1" id="KW-0863">Zinc-finger</keyword>
<sequence length="708" mass="77330">MDTGRTFPAAVRTPSYGENAGTLQYPSRSNSQTSDDTFPPREAMPIPGARLNDAPPPLPPPRYNEELDHGIDLAWSWANSDPFGNTARRLAPIKPTSSLFGGYMQSKSGSGRLREDEMDLDEHLRRGSNASTARSPKLMAREAGHAPTMPRKPPSPGMASQRLQGEMPLARQNFTRSSQAYDQRVLSKIGKPNSPPRHQRTGSMEPPMFPRNLALQTKESKIQVLSANEHPNAPLDSISRWITSPVSGGVSPNACSGWREGKPGHRNSSVDCAAGSLVLDPELFVPPRPTGLISTGSSVLGHEDAASLGGRSQRGSYDQGTLAESELLGDENCAFRNLICSDRDPPLPATRRPSQQGMKRRALSPPSHMAREDKSPLLSSKSTEPLPRIQTTSSTMSPVSPYRLQHGSVSSTSSSIRQNSYSSSLTLSVGGSSMTSVSSHDRQSPLDSSHPAYLSSAQPVSSPATSVTPSVSQPTQSPVDTKPPYPTMSIHTAVNETRVPLPPATRIGNYFICDCCPKKPKKFEAEADLRAHQMEKQYSCQYCHNRFKNKNEAERHQNSLHLRRHSWSCASIPNYQAVFYPTTGSGPSGSQASQTDTCGFCGEEFPNFPRPDWDCRIEHLALVHKFGECNQSKKFYRADHFRQHLKHSHGGQSGKWTNMLENVCLREEFPDAGGISPTTKTYSPGRNPGTLPEPPMGGATINEVQDET</sequence>
<feature type="region of interest" description="Disordered" evidence="2">
    <location>
        <begin position="123"/>
        <end position="161"/>
    </location>
</feature>
<dbReference type="InterPro" id="IPR057026">
    <property type="entry name" value="Znf-C2H2_ascomycetes"/>
</dbReference>
<feature type="compositionally biased region" description="Polar residues" evidence="2">
    <location>
        <begin position="21"/>
        <end position="36"/>
    </location>
</feature>
<feature type="region of interest" description="Disordered" evidence="2">
    <location>
        <begin position="187"/>
        <end position="208"/>
    </location>
</feature>
<evidence type="ECO:0000313" key="4">
    <source>
        <dbReference type="EMBL" id="KAJ8993210.1"/>
    </source>
</evidence>
<evidence type="ECO:0000259" key="3">
    <source>
        <dbReference type="PROSITE" id="PS50157"/>
    </source>
</evidence>
<dbReference type="InterPro" id="IPR013087">
    <property type="entry name" value="Znf_C2H2_type"/>
</dbReference>
<feature type="compositionally biased region" description="Low complexity" evidence="2">
    <location>
        <begin position="458"/>
        <end position="479"/>
    </location>
</feature>
<dbReference type="Gene3D" id="3.30.160.60">
    <property type="entry name" value="Classic Zinc Finger"/>
    <property type="match status" value="1"/>
</dbReference>